<proteinExistence type="predicted"/>
<evidence type="ECO:0000313" key="2">
    <source>
        <dbReference type="EMBL" id="OGF77423.1"/>
    </source>
</evidence>
<dbReference type="EMBL" id="MFHT01000018">
    <property type="protein sequence ID" value="OGF77423.1"/>
    <property type="molecule type" value="Genomic_DNA"/>
</dbReference>
<evidence type="ECO:0000313" key="3">
    <source>
        <dbReference type="Proteomes" id="UP000177723"/>
    </source>
</evidence>
<protein>
    <submittedName>
        <fullName evidence="2">Uncharacterized protein</fullName>
    </submittedName>
</protein>
<organism evidence="2 3">
    <name type="scientific">Candidatus Giovannonibacteria bacterium RIFCSPHIGHO2_12_FULL_43_15</name>
    <dbReference type="NCBI Taxonomy" id="1798341"/>
    <lineage>
        <taxon>Bacteria</taxon>
        <taxon>Candidatus Giovannoniibacteriota</taxon>
    </lineage>
</organism>
<feature type="region of interest" description="Disordered" evidence="1">
    <location>
        <begin position="72"/>
        <end position="94"/>
    </location>
</feature>
<accession>A0A1F5WP35</accession>
<name>A0A1F5WP35_9BACT</name>
<dbReference type="Proteomes" id="UP000177723">
    <property type="component" value="Unassembled WGS sequence"/>
</dbReference>
<evidence type="ECO:0000256" key="1">
    <source>
        <dbReference type="SAM" id="MobiDB-lite"/>
    </source>
</evidence>
<gene>
    <name evidence="2" type="ORF">A3F23_01625</name>
</gene>
<sequence>MSRQNILTIILALSLLAGGYIWYSSLYPSANDENTIKEEQIVSPEFLAKTALLSKTQIDADFFKSGVFSELESGPALPPPPSEINGRVNPFAQF</sequence>
<reference evidence="2 3" key="1">
    <citation type="journal article" date="2016" name="Nat. Commun.">
        <title>Thousands of microbial genomes shed light on interconnected biogeochemical processes in an aquifer system.</title>
        <authorList>
            <person name="Anantharaman K."/>
            <person name="Brown C.T."/>
            <person name="Hug L.A."/>
            <person name="Sharon I."/>
            <person name="Castelle C.J."/>
            <person name="Probst A.J."/>
            <person name="Thomas B.C."/>
            <person name="Singh A."/>
            <person name="Wilkins M.J."/>
            <person name="Karaoz U."/>
            <person name="Brodie E.L."/>
            <person name="Williams K.H."/>
            <person name="Hubbard S.S."/>
            <person name="Banfield J.F."/>
        </authorList>
    </citation>
    <scope>NUCLEOTIDE SEQUENCE [LARGE SCALE GENOMIC DNA]</scope>
</reference>
<comment type="caution">
    <text evidence="2">The sequence shown here is derived from an EMBL/GenBank/DDBJ whole genome shotgun (WGS) entry which is preliminary data.</text>
</comment>
<dbReference type="AlphaFoldDB" id="A0A1F5WP35"/>